<dbReference type="Proteomes" id="UP000199062">
    <property type="component" value="Unassembled WGS sequence"/>
</dbReference>
<dbReference type="OrthoDB" id="198670at2157"/>
<dbReference type="InterPro" id="IPR002591">
    <property type="entry name" value="Phosphodiest/P_Trfase"/>
</dbReference>
<dbReference type="GO" id="GO:0016787">
    <property type="term" value="F:hydrolase activity"/>
    <property type="evidence" value="ECO:0007669"/>
    <property type="project" value="UniProtKB-KW"/>
</dbReference>
<dbReference type="PANTHER" id="PTHR10151">
    <property type="entry name" value="ECTONUCLEOTIDE PYROPHOSPHATASE/PHOSPHODIESTERASE"/>
    <property type="match status" value="1"/>
</dbReference>
<reference evidence="1 2" key="1">
    <citation type="submission" date="2016-10" db="EMBL/GenBank/DDBJ databases">
        <authorList>
            <person name="de Groot N.N."/>
        </authorList>
    </citation>
    <scope>NUCLEOTIDE SEQUENCE [LARGE SCALE GENOMIC DNA]</scope>
    <source>
        <strain evidence="1 2">CGMCC 1.10457</strain>
    </source>
</reference>
<dbReference type="SUPFAM" id="SSF53649">
    <property type="entry name" value="Alkaline phosphatase-like"/>
    <property type="match status" value="1"/>
</dbReference>
<dbReference type="EMBL" id="FOZK01000004">
    <property type="protein sequence ID" value="SFS10711.1"/>
    <property type="molecule type" value="Genomic_DNA"/>
</dbReference>
<accession>A0A1I6M4V7</accession>
<name>A0A1I6M4V7_9EURY</name>
<keyword evidence="1" id="KW-0378">Hydrolase</keyword>
<protein>
    <submittedName>
        <fullName evidence="1">Predicted phosphohydrolase or phosphomutase, AlkP superfamily</fullName>
    </submittedName>
</protein>
<evidence type="ECO:0000313" key="2">
    <source>
        <dbReference type="Proteomes" id="UP000199062"/>
    </source>
</evidence>
<evidence type="ECO:0000313" key="1">
    <source>
        <dbReference type="EMBL" id="SFS10711.1"/>
    </source>
</evidence>
<proteinExistence type="predicted"/>
<dbReference type="Pfam" id="PF01663">
    <property type="entry name" value="Phosphodiest"/>
    <property type="match status" value="1"/>
</dbReference>
<gene>
    <name evidence="1" type="ORF">SAMN05216559_3789</name>
</gene>
<dbReference type="AlphaFoldDB" id="A0A1I6M4V7"/>
<organism evidence="1 2">
    <name type="scientific">Halomicrobium zhouii</name>
    <dbReference type="NCBI Taxonomy" id="767519"/>
    <lineage>
        <taxon>Archaea</taxon>
        <taxon>Methanobacteriati</taxon>
        <taxon>Methanobacteriota</taxon>
        <taxon>Stenosarchaea group</taxon>
        <taxon>Halobacteria</taxon>
        <taxon>Halobacteriales</taxon>
        <taxon>Haloarculaceae</taxon>
        <taxon>Halomicrobium</taxon>
    </lineage>
</organism>
<dbReference type="PANTHER" id="PTHR10151:SF120">
    <property type="entry name" value="BIS(5'-ADENOSYL)-TRIPHOSPHATASE"/>
    <property type="match status" value="1"/>
</dbReference>
<dbReference type="InterPro" id="IPR017850">
    <property type="entry name" value="Alkaline_phosphatase_core_sf"/>
</dbReference>
<dbReference type="RefSeq" id="WP_089818633.1">
    <property type="nucleotide sequence ID" value="NZ_FOZK01000004.1"/>
</dbReference>
<keyword evidence="2" id="KW-1185">Reference proteome</keyword>
<sequence>MQTLLLGLDGTCRSILAPLFEDGVMPHVEALFDDGTSGPLTSQLPPWTPSAWPSLYTGVNPGKHGVFGFLRFDGYEWDVVNRSDVEEFALWELLDRHGLTSVVVNVPVTHPAREFDGALLPGYIAPENPACHPEGILGEVEDAVGDYDVYSPLDRPGETDLDEAAAHARSRGEAFCFLADRYDPDFGFLEFQQTDSVFHVRPEDDEAVRRVYGAVDDAVGRVLDQCDPDNVLVVSDHGMGEYDGYDVRLNEYLRETGFVESTTEGTGMPSWDAIARNQLQDGADGGQPSPGAAERLAATASKLGVTSQRIQAVLEPLGLAEFVARHAPTDAVRAGTEQVDFHASRAFVRDRIELGVRLNVAGREPDGVVPSGDYDDHRDELIDALGSLATPDGDPVFEDVLPREDVFSGPYVERAPDVVTVPTDFEHTLNVSLLGELFDDEPFEPWNHKRDGIVAATGEAFDETASLADAHLFDVAPTVLTSLGIPRSDRMDGEPLPVVDETPVRRYPEFEARDRTDTDDEAVEERLAHLGYLSGE</sequence>
<dbReference type="STRING" id="767519.SAMN05216559_3789"/>
<dbReference type="Gene3D" id="3.40.720.10">
    <property type="entry name" value="Alkaline Phosphatase, subunit A"/>
    <property type="match status" value="1"/>
</dbReference>